<feature type="region of interest" description="Disordered" evidence="1">
    <location>
        <begin position="1"/>
        <end position="55"/>
    </location>
</feature>
<reference evidence="2" key="1">
    <citation type="submission" date="2022-07" db="EMBL/GenBank/DDBJ databases">
        <title>Chromosome-level genome of Muraenolepis orangiensis.</title>
        <authorList>
            <person name="Kim J."/>
        </authorList>
    </citation>
    <scope>NUCLEOTIDE SEQUENCE</scope>
    <source>
        <strain evidence="2">KU_S4_2022</strain>
        <tissue evidence="2">Muscle</tissue>
    </source>
</reference>
<dbReference type="Proteomes" id="UP001148018">
    <property type="component" value="Unassembled WGS sequence"/>
</dbReference>
<dbReference type="EMBL" id="JANIIK010000116">
    <property type="protein sequence ID" value="KAJ3587267.1"/>
    <property type="molecule type" value="Genomic_DNA"/>
</dbReference>
<evidence type="ECO:0000313" key="2">
    <source>
        <dbReference type="EMBL" id="KAJ3587267.1"/>
    </source>
</evidence>
<accession>A0A9Q0DIJ9</accession>
<feature type="non-terminal residue" evidence="2">
    <location>
        <position position="1"/>
    </location>
</feature>
<proteinExistence type="predicted"/>
<feature type="compositionally biased region" description="Basic and acidic residues" evidence="1">
    <location>
        <begin position="14"/>
        <end position="55"/>
    </location>
</feature>
<feature type="compositionally biased region" description="Polar residues" evidence="1">
    <location>
        <begin position="1"/>
        <end position="12"/>
    </location>
</feature>
<gene>
    <name evidence="2" type="ORF">NHX12_010865</name>
</gene>
<protein>
    <submittedName>
        <fullName evidence="2">Uncharacterized protein</fullName>
    </submittedName>
</protein>
<evidence type="ECO:0000313" key="3">
    <source>
        <dbReference type="Proteomes" id="UP001148018"/>
    </source>
</evidence>
<comment type="caution">
    <text evidence="2">The sequence shown here is derived from an EMBL/GenBank/DDBJ whole genome shotgun (WGS) entry which is preliminary data.</text>
</comment>
<dbReference type="AlphaFoldDB" id="A0A9Q0DIJ9"/>
<name>A0A9Q0DIJ9_9TELE</name>
<keyword evidence="3" id="KW-1185">Reference proteome</keyword>
<evidence type="ECO:0000256" key="1">
    <source>
        <dbReference type="SAM" id="MobiDB-lite"/>
    </source>
</evidence>
<organism evidence="2 3">
    <name type="scientific">Muraenolepis orangiensis</name>
    <name type="common">Patagonian moray cod</name>
    <dbReference type="NCBI Taxonomy" id="630683"/>
    <lineage>
        <taxon>Eukaryota</taxon>
        <taxon>Metazoa</taxon>
        <taxon>Chordata</taxon>
        <taxon>Craniata</taxon>
        <taxon>Vertebrata</taxon>
        <taxon>Euteleostomi</taxon>
        <taxon>Actinopterygii</taxon>
        <taxon>Neopterygii</taxon>
        <taxon>Teleostei</taxon>
        <taxon>Neoteleostei</taxon>
        <taxon>Acanthomorphata</taxon>
        <taxon>Zeiogadaria</taxon>
        <taxon>Gadariae</taxon>
        <taxon>Gadiformes</taxon>
        <taxon>Muraenolepidoidei</taxon>
        <taxon>Muraenolepididae</taxon>
        <taxon>Muraenolepis</taxon>
    </lineage>
</organism>
<sequence length="55" mass="6615">RDDSNNTSSCGQEQLRETHAVRTVLKEESGERLKERRWSETRRPSHHRKEERLNV</sequence>